<evidence type="ECO:0000256" key="2">
    <source>
        <dbReference type="ARBA" id="ARBA00022723"/>
    </source>
</evidence>
<keyword evidence="4" id="KW-0411">Iron-sulfur</keyword>
<dbReference type="AlphaFoldDB" id="A0A7C4ERN2"/>
<dbReference type="Gene3D" id="3.20.20.20">
    <property type="entry name" value="Dihydropteroate synthase-like"/>
    <property type="match status" value="1"/>
</dbReference>
<sequence>MLIESYDLQIDVADHSADVFEYEAIAHLPVDIKEVLPYLNAVFKNGTYFSDGPVFSWRLDDHKVGVWHDRIAADHLESREQAKQVIDRLVGIVNDVWERRAEIEPDSVTHENLQPLELYRLLPKTNCKVCGQSSCFNFALKLAAGLMELRQCEPLFGESRYRDQLAQLEQLMALKRPLL</sequence>
<evidence type="ECO:0000256" key="4">
    <source>
        <dbReference type="ARBA" id="ARBA00023014"/>
    </source>
</evidence>
<comment type="caution">
    <text evidence="6">The sequence shown here is derived from an EMBL/GenBank/DDBJ whole genome shotgun (WGS) entry which is preliminary data.</text>
</comment>
<dbReference type="InterPro" id="IPR051069">
    <property type="entry name" value="ACDS_complex_subunit"/>
</dbReference>
<dbReference type="PROSITE" id="PS51656">
    <property type="entry name" value="4FE4S"/>
    <property type="match status" value="1"/>
</dbReference>
<accession>A0A7C4ERN2</accession>
<dbReference type="PANTHER" id="PTHR36214">
    <property type="match status" value="1"/>
</dbReference>
<dbReference type="InterPro" id="IPR007202">
    <property type="entry name" value="4Fe-4S_dom"/>
</dbReference>
<reference evidence="6" key="1">
    <citation type="journal article" date="2020" name="mSystems">
        <title>Genome- and Community-Level Interaction Insights into Carbon Utilization and Element Cycling Functions of Hydrothermarchaeota in Hydrothermal Sediment.</title>
        <authorList>
            <person name="Zhou Z."/>
            <person name="Liu Y."/>
            <person name="Xu W."/>
            <person name="Pan J."/>
            <person name="Luo Z.H."/>
            <person name="Li M."/>
        </authorList>
    </citation>
    <scope>NUCLEOTIDE SEQUENCE [LARGE SCALE GENOMIC DNA]</scope>
    <source>
        <strain evidence="6">SpSt-769</strain>
    </source>
</reference>
<dbReference type="PANTHER" id="PTHR36214:SF3">
    <property type="entry name" value="ACETYL-COA DECARBONYLASE_SYNTHASE COMPLEX SUBUNIT GAMMA"/>
    <property type="match status" value="1"/>
</dbReference>
<feature type="domain" description="4Fe-4S" evidence="5">
    <location>
        <begin position="110"/>
        <end position="170"/>
    </location>
</feature>
<keyword evidence="1" id="KW-0004">4Fe-4S</keyword>
<dbReference type="GO" id="GO:0051539">
    <property type="term" value="F:4 iron, 4 sulfur cluster binding"/>
    <property type="evidence" value="ECO:0007669"/>
    <property type="project" value="UniProtKB-KW"/>
</dbReference>
<proteinExistence type="predicted"/>
<dbReference type="EMBL" id="DTGT01000095">
    <property type="protein sequence ID" value="HGH60245.1"/>
    <property type="molecule type" value="Genomic_DNA"/>
</dbReference>
<dbReference type="GO" id="GO:0046872">
    <property type="term" value="F:metal ion binding"/>
    <property type="evidence" value="ECO:0007669"/>
    <property type="project" value="UniProtKB-KW"/>
</dbReference>
<evidence type="ECO:0000256" key="1">
    <source>
        <dbReference type="ARBA" id="ARBA00022485"/>
    </source>
</evidence>
<keyword evidence="2" id="KW-0479">Metal-binding</keyword>
<keyword evidence="3" id="KW-0408">Iron</keyword>
<protein>
    <recommendedName>
        <fullName evidence="5">4Fe-4S domain-containing protein</fullName>
    </recommendedName>
</protein>
<evidence type="ECO:0000256" key="3">
    <source>
        <dbReference type="ARBA" id="ARBA00023004"/>
    </source>
</evidence>
<gene>
    <name evidence="6" type="ORF">ENV54_02980</name>
</gene>
<dbReference type="InterPro" id="IPR011005">
    <property type="entry name" value="Dihydropteroate_synth-like_sf"/>
</dbReference>
<dbReference type="Pfam" id="PF04060">
    <property type="entry name" value="FeS"/>
    <property type="match status" value="1"/>
</dbReference>
<evidence type="ECO:0000313" key="6">
    <source>
        <dbReference type="EMBL" id="HGH60245.1"/>
    </source>
</evidence>
<name>A0A7C4ERN2_9BACT</name>
<evidence type="ECO:0000259" key="5">
    <source>
        <dbReference type="PROSITE" id="PS51656"/>
    </source>
</evidence>
<organism evidence="6">
    <name type="scientific">Desulfomonile tiedjei</name>
    <dbReference type="NCBI Taxonomy" id="2358"/>
    <lineage>
        <taxon>Bacteria</taxon>
        <taxon>Pseudomonadati</taxon>
        <taxon>Thermodesulfobacteriota</taxon>
        <taxon>Desulfomonilia</taxon>
        <taxon>Desulfomonilales</taxon>
        <taxon>Desulfomonilaceae</taxon>
        <taxon>Desulfomonile</taxon>
    </lineage>
</organism>